<dbReference type="InterPro" id="IPR011604">
    <property type="entry name" value="PDDEXK-like_dom_sf"/>
</dbReference>
<comment type="caution">
    <text evidence="1">The sequence shown here is derived from an EMBL/GenBank/DDBJ whole genome shotgun (WGS) entry which is preliminary data.</text>
</comment>
<gene>
    <name evidence="1" type="ORF">ENN70_01940</name>
</gene>
<protein>
    <submittedName>
        <fullName evidence="1">Uncharacterized protein</fullName>
    </submittedName>
</protein>
<sequence length="187" mass="21660">MKFATIPVVYVPFCLRKAFFTIRFNSKPPFSENQKYGKELHTNAAPKIMKDIIKEEHYQLEVPCSYSIDDWTVRGRADAVSTDAVYEFKFTGNVHSAPFASAAMQTAAYCKMLHRKRCYVVFVDRNDTSNVNICNVSNVEKKWDSFLGRAEALVHHLQCDEIPDIHSPTFHWECKNCQWKIVCARLR</sequence>
<dbReference type="AlphaFoldDB" id="A0A7C2SN84"/>
<dbReference type="EMBL" id="DSCQ01000025">
    <property type="protein sequence ID" value="HET20870.1"/>
    <property type="molecule type" value="Genomic_DNA"/>
</dbReference>
<dbReference type="Gene3D" id="3.90.320.10">
    <property type="match status" value="1"/>
</dbReference>
<organism evidence="1">
    <name type="scientific">Archaeoglobus fulgidus</name>
    <dbReference type="NCBI Taxonomy" id="2234"/>
    <lineage>
        <taxon>Archaea</taxon>
        <taxon>Methanobacteriati</taxon>
        <taxon>Methanobacteriota</taxon>
        <taxon>Archaeoglobi</taxon>
        <taxon>Archaeoglobales</taxon>
        <taxon>Archaeoglobaceae</taxon>
        <taxon>Archaeoglobus</taxon>
    </lineage>
</organism>
<accession>A0A7C2SN84</accession>
<evidence type="ECO:0000313" key="1">
    <source>
        <dbReference type="EMBL" id="HET20870.1"/>
    </source>
</evidence>
<proteinExistence type="predicted"/>
<name>A0A7C2SN84_ARCFL</name>
<reference evidence="1" key="1">
    <citation type="journal article" date="2020" name="mSystems">
        <title>Genome- and Community-Level Interaction Insights into Carbon Utilization and Element Cycling Functions of Hydrothermarchaeota in Hydrothermal Sediment.</title>
        <authorList>
            <person name="Zhou Z."/>
            <person name="Liu Y."/>
            <person name="Xu W."/>
            <person name="Pan J."/>
            <person name="Luo Z.H."/>
            <person name="Li M."/>
        </authorList>
    </citation>
    <scope>NUCLEOTIDE SEQUENCE [LARGE SCALE GENOMIC DNA]</scope>
    <source>
        <strain evidence="1">SpSt-12</strain>
    </source>
</reference>